<evidence type="ECO:0000313" key="4">
    <source>
        <dbReference type="RefSeq" id="XP_052128737.1"/>
    </source>
</evidence>
<dbReference type="Proteomes" id="UP000504606">
    <property type="component" value="Unplaced"/>
</dbReference>
<feature type="signal peptide" evidence="2">
    <location>
        <begin position="1"/>
        <end position="18"/>
    </location>
</feature>
<gene>
    <name evidence="4" type="primary">LOC113214378</name>
</gene>
<feature type="region of interest" description="Disordered" evidence="1">
    <location>
        <begin position="158"/>
        <end position="184"/>
    </location>
</feature>
<evidence type="ECO:0000313" key="3">
    <source>
        <dbReference type="Proteomes" id="UP000504606"/>
    </source>
</evidence>
<dbReference type="GeneID" id="113214378"/>
<accession>A0A9C6X445</accession>
<keyword evidence="3" id="KW-1185">Reference proteome</keyword>
<evidence type="ECO:0000256" key="1">
    <source>
        <dbReference type="SAM" id="MobiDB-lite"/>
    </source>
</evidence>
<keyword evidence="2" id="KW-0732">Signal</keyword>
<name>A0A9C6X445_FRAOC</name>
<sequence length="184" mass="20355">MTRTQLLTLLSVLLGVFALSEGNRRGHCQEFCPAIVDPVCAVESGKPDGERPFDNDCLRRQYNCLNNVPAARPMGGGNDGQERGQPCALSFARPGNRRCGASIILRLKLKAGIFRCKPTLVDDAEQWFAVCSQILLIFDQHAQIIRDFKRVREIGHGGMGQNTLREPGERQVTANQGTIKPQPR</sequence>
<evidence type="ECO:0000256" key="2">
    <source>
        <dbReference type="SAM" id="SignalP"/>
    </source>
</evidence>
<dbReference type="Gene3D" id="3.30.60.30">
    <property type="match status" value="1"/>
</dbReference>
<proteinExistence type="predicted"/>
<dbReference type="RefSeq" id="XP_052128737.1">
    <property type="nucleotide sequence ID" value="XM_052272777.1"/>
</dbReference>
<reference evidence="4" key="1">
    <citation type="submission" date="2025-08" db="UniProtKB">
        <authorList>
            <consortium name="RefSeq"/>
        </authorList>
    </citation>
    <scope>IDENTIFICATION</scope>
    <source>
        <tissue evidence="4">Whole organism</tissue>
    </source>
</reference>
<protein>
    <submittedName>
        <fullName evidence="4">Uncharacterized protein LOC113214378 isoform X1</fullName>
    </submittedName>
</protein>
<organism evidence="3 4">
    <name type="scientific">Frankliniella occidentalis</name>
    <name type="common">Western flower thrips</name>
    <name type="synonym">Euthrips occidentalis</name>
    <dbReference type="NCBI Taxonomy" id="133901"/>
    <lineage>
        <taxon>Eukaryota</taxon>
        <taxon>Metazoa</taxon>
        <taxon>Ecdysozoa</taxon>
        <taxon>Arthropoda</taxon>
        <taxon>Hexapoda</taxon>
        <taxon>Insecta</taxon>
        <taxon>Pterygota</taxon>
        <taxon>Neoptera</taxon>
        <taxon>Paraneoptera</taxon>
        <taxon>Thysanoptera</taxon>
        <taxon>Terebrantia</taxon>
        <taxon>Thripoidea</taxon>
        <taxon>Thripidae</taxon>
        <taxon>Frankliniella</taxon>
    </lineage>
</organism>
<dbReference type="AlphaFoldDB" id="A0A9C6X445"/>
<feature type="compositionally biased region" description="Polar residues" evidence="1">
    <location>
        <begin position="172"/>
        <end position="184"/>
    </location>
</feature>
<feature type="chain" id="PRO_5038561963" evidence="2">
    <location>
        <begin position="19"/>
        <end position="184"/>
    </location>
</feature>